<keyword evidence="1" id="KW-0472">Membrane</keyword>
<keyword evidence="1" id="KW-1133">Transmembrane helix</keyword>
<accession>A0A1B6MLP1</accession>
<evidence type="ECO:0000259" key="2">
    <source>
        <dbReference type="Pfam" id="PF01683"/>
    </source>
</evidence>
<dbReference type="PANTHER" id="PTHR39069:SF9">
    <property type="entry name" value="EB DOMAIN-CONTAINING PROTEIN"/>
    <property type="match status" value="1"/>
</dbReference>
<evidence type="ECO:0000313" key="3">
    <source>
        <dbReference type="EMBL" id="JAT36870.1"/>
    </source>
</evidence>
<sequence length="343" mass="37094">MNFTSFHFTNALIAFICSINFMFLCSYCATLGKLASDFDVKETSCSLDGDCPPNAFCMDNRRCKCKDNFVQDSSTISCLPKSTHINDSCSIDIQCTSAFGTHAHCLVNTSGGGNGSGQCRCVTNSHFQDGLCYESVRLGGTCKVSDNCVSRSNVPTYCAYSVCICTANYHPSSDRLDCLPDVALGKGCKKDEDCIADHSYCANVCTCQTGYVSSTDGTTCLPVAKSLRAQCVEDSQCHKYLQNTFCDSEDNICKCIPFSHELDKSCWISARLGEACTHPYQCVTPSLNRSVVTCSRGLCACTNGYSRVDSECSKLKDAPAESSPLEKCLFLTIAAVLLSLPSD</sequence>
<evidence type="ECO:0000256" key="1">
    <source>
        <dbReference type="SAM" id="Phobius"/>
    </source>
</evidence>
<dbReference type="EMBL" id="GEBQ01003107">
    <property type="protein sequence ID" value="JAT36870.1"/>
    <property type="molecule type" value="Transcribed_RNA"/>
</dbReference>
<proteinExistence type="predicted"/>
<protein>
    <recommendedName>
        <fullName evidence="2">EB domain-containing protein</fullName>
    </recommendedName>
</protein>
<feature type="domain" description="EB" evidence="2">
    <location>
        <begin position="177"/>
        <end position="216"/>
    </location>
</feature>
<name>A0A1B6MLP1_9HEMI</name>
<dbReference type="PANTHER" id="PTHR39069">
    <property type="entry name" value="ECDYSONE-INDUCIBLE GENE E1, ISOFORM A"/>
    <property type="match status" value="1"/>
</dbReference>
<keyword evidence="1" id="KW-0812">Transmembrane</keyword>
<dbReference type="InterPro" id="IPR006149">
    <property type="entry name" value="EB_dom"/>
</dbReference>
<feature type="transmembrane region" description="Helical" evidence="1">
    <location>
        <begin position="12"/>
        <end position="32"/>
    </location>
</feature>
<organism evidence="3">
    <name type="scientific">Graphocephala atropunctata</name>
    <dbReference type="NCBI Taxonomy" id="36148"/>
    <lineage>
        <taxon>Eukaryota</taxon>
        <taxon>Metazoa</taxon>
        <taxon>Ecdysozoa</taxon>
        <taxon>Arthropoda</taxon>
        <taxon>Hexapoda</taxon>
        <taxon>Insecta</taxon>
        <taxon>Pterygota</taxon>
        <taxon>Neoptera</taxon>
        <taxon>Paraneoptera</taxon>
        <taxon>Hemiptera</taxon>
        <taxon>Auchenorrhyncha</taxon>
        <taxon>Membracoidea</taxon>
        <taxon>Cicadellidae</taxon>
        <taxon>Cicadellinae</taxon>
        <taxon>Cicadellini</taxon>
        <taxon>Graphocephala</taxon>
    </lineage>
</organism>
<dbReference type="Pfam" id="PF01683">
    <property type="entry name" value="EB"/>
    <property type="match status" value="3"/>
</dbReference>
<feature type="domain" description="EB" evidence="2">
    <location>
        <begin position="260"/>
        <end position="312"/>
    </location>
</feature>
<dbReference type="AlphaFoldDB" id="A0A1B6MLP1"/>
<feature type="domain" description="EB" evidence="2">
    <location>
        <begin position="121"/>
        <end position="174"/>
    </location>
</feature>
<gene>
    <name evidence="3" type="ORF">g.28130</name>
</gene>
<reference evidence="3" key="1">
    <citation type="submission" date="2015-11" db="EMBL/GenBank/DDBJ databases">
        <title>De novo transcriptome assembly of four potential Pierce s Disease insect vectors from Arizona vineyards.</title>
        <authorList>
            <person name="Tassone E.E."/>
        </authorList>
    </citation>
    <scope>NUCLEOTIDE SEQUENCE</scope>
</reference>